<dbReference type="Gene3D" id="2.60.40.10">
    <property type="entry name" value="Immunoglobulins"/>
    <property type="match status" value="2"/>
</dbReference>
<evidence type="ECO:0000313" key="4">
    <source>
        <dbReference type="Proteomes" id="UP000271925"/>
    </source>
</evidence>
<dbReference type="InterPro" id="IPR011050">
    <property type="entry name" value="Pectin_lyase_fold/virulence"/>
</dbReference>
<feature type="domain" description="Dystroglycan-type cadherin-like" evidence="2">
    <location>
        <begin position="658"/>
        <end position="748"/>
    </location>
</feature>
<dbReference type="Proteomes" id="UP000271925">
    <property type="component" value="Unassembled WGS sequence"/>
</dbReference>
<dbReference type="EMBL" id="RQJO01000007">
    <property type="protein sequence ID" value="RRB06636.1"/>
    <property type="molecule type" value="Genomic_DNA"/>
</dbReference>
<dbReference type="NCBIfam" id="NF041518">
    <property type="entry name" value="choice_anch_Q"/>
    <property type="match status" value="1"/>
</dbReference>
<keyword evidence="4" id="KW-1185">Reference proteome</keyword>
<dbReference type="SUPFAM" id="SSF51126">
    <property type="entry name" value="Pectin lyase-like"/>
    <property type="match status" value="1"/>
</dbReference>
<dbReference type="GO" id="GO:0016020">
    <property type="term" value="C:membrane"/>
    <property type="evidence" value="ECO:0007669"/>
    <property type="project" value="InterPro"/>
</dbReference>
<evidence type="ECO:0000256" key="1">
    <source>
        <dbReference type="SAM" id="SignalP"/>
    </source>
</evidence>
<proteinExistence type="predicted"/>
<sequence length="950" mass="100543">MKHNYLLRFKTLLIQFLVGFGLVTSAMAHDPAIRKLSAASDFKKSGIRVKHTPPSPSRLYVKADASGANTGLNWEDAFPDLQSAIHYPNLENLTEIWVAGGEYKPTSTNDPRISYKMLPDVAIYGGFVGTETELSQRPPVTLSAPSSTTLSGDIGTIGTSTDNSYHIFDNPPGLSATSVLDGFVIMRGGSFSGFYGGGMKNDGGGVGNFCNPTVRNCVFRDNGYGISIYTSVSAVLNVAFYGGSASPHFINCLFLNNYAFQGAASYNYTAEGGTASPQYTNCAFIGNRAYNGAAIYNNDNTNCETSPIFTNCSFLDNISVGVSEGYESGAINTFGGGDRSHVQLINCVLFNNMGPKTFDTRRGLYRLTVSHSLLESSVTGYTDGGGNRISDASPFVSATDIRLTECAPAINTGTNAATDLMGLTTDLAGNPRFFDNGTVDMGAVEYQGTPKVLSLTAPGVNTALYNQPFSQSFTVSGGAEPYSFTQVSGTMPPGLTLATTGALSGTLTQTGSFAFSVLATDNDGCSVTSSSPYNLTVNAVVTGSFDGFIYGADCATFRGWAWDRNKPNTPVMVDILDGETVIATLLADAFRQDLVDNGKGNGRHAFLWPIPDALKDGQPHSLRARITGNPFELKNAPKTLICTPNPGPEGNKPPQPPVPTVLIAPLVAQVGVPFSGTLVAFTDPESGTLSYSLTGLPEGLQLQMPERIIGGIPTQAGTFVLTYRATDPQGAANSVSFALTVNPMETTTVTGNFDGYLDKLDCGGIRGWVWDRNKPNTPLTVEFYTESSPGNVTVLGSTLANIYRQDLKDAGKGNGAHAYNFTPPGSVTNGTAIRARVLGSSYLLKGSPKAFQCAPARLSAGMDAELTVTVLGNPVKGDAVEVEIQGAIVGRQLSLELTNVLGQLVGNKSVTATEATERHRISVPNQTPGLLLLRVNTPRQTKTVKIQRTN</sequence>
<dbReference type="Pfam" id="PF05345">
    <property type="entry name" value="He_PIG"/>
    <property type="match status" value="2"/>
</dbReference>
<reference evidence="3 4" key="1">
    <citation type="submission" date="2018-11" db="EMBL/GenBank/DDBJ databases">
        <authorList>
            <person name="Zhou Z."/>
            <person name="Wang G."/>
        </authorList>
    </citation>
    <scope>NUCLEOTIDE SEQUENCE [LARGE SCALE GENOMIC DNA]</scope>
    <source>
        <strain evidence="3 4">KCTC52004</strain>
    </source>
</reference>
<comment type="caution">
    <text evidence="3">The sequence shown here is derived from an EMBL/GenBank/DDBJ whole genome shotgun (WGS) entry which is preliminary data.</text>
</comment>
<dbReference type="InterPro" id="IPR059226">
    <property type="entry name" value="Choice_anch_Q_dom"/>
</dbReference>
<dbReference type="InterPro" id="IPR006644">
    <property type="entry name" value="Cadg"/>
</dbReference>
<name>A0A3P1C0I2_9BACT</name>
<keyword evidence="1" id="KW-0732">Signal</keyword>
<dbReference type="AlphaFoldDB" id="A0A3P1C0I2"/>
<accession>A0A3P1C0I2</accession>
<gene>
    <name evidence="3" type="ORF">EHT25_02230</name>
</gene>
<dbReference type="RefSeq" id="WP_124869991.1">
    <property type="nucleotide sequence ID" value="NZ_RQJO01000007.1"/>
</dbReference>
<protein>
    <recommendedName>
        <fullName evidence="2">Dystroglycan-type cadherin-like domain-containing protein</fullName>
    </recommendedName>
</protein>
<dbReference type="InterPro" id="IPR013783">
    <property type="entry name" value="Ig-like_fold"/>
</dbReference>
<dbReference type="GO" id="GO:0005509">
    <property type="term" value="F:calcium ion binding"/>
    <property type="evidence" value="ECO:0007669"/>
    <property type="project" value="InterPro"/>
</dbReference>
<feature type="signal peptide" evidence="1">
    <location>
        <begin position="1"/>
        <end position="28"/>
    </location>
</feature>
<dbReference type="InterPro" id="IPR015919">
    <property type="entry name" value="Cadherin-like_sf"/>
</dbReference>
<dbReference type="SMART" id="SM00736">
    <property type="entry name" value="CADG"/>
    <property type="match status" value="1"/>
</dbReference>
<dbReference type="OrthoDB" id="902257at2"/>
<evidence type="ECO:0000313" key="3">
    <source>
        <dbReference type="EMBL" id="RRB06636.1"/>
    </source>
</evidence>
<evidence type="ECO:0000259" key="2">
    <source>
        <dbReference type="SMART" id="SM00736"/>
    </source>
</evidence>
<dbReference type="SUPFAM" id="SSF49313">
    <property type="entry name" value="Cadherin-like"/>
    <property type="match status" value="1"/>
</dbReference>
<organism evidence="3 4">
    <name type="scientific">Larkinella rosea</name>
    <dbReference type="NCBI Taxonomy" id="2025312"/>
    <lineage>
        <taxon>Bacteria</taxon>
        <taxon>Pseudomonadati</taxon>
        <taxon>Bacteroidota</taxon>
        <taxon>Cytophagia</taxon>
        <taxon>Cytophagales</taxon>
        <taxon>Spirosomataceae</taxon>
        <taxon>Larkinella</taxon>
    </lineage>
</organism>
<feature type="chain" id="PRO_5018049235" description="Dystroglycan-type cadherin-like domain-containing protein" evidence="1">
    <location>
        <begin position="29"/>
        <end position="950"/>
    </location>
</feature>